<keyword evidence="4" id="KW-0548">Nucleotidyltransferase</keyword>
<dbReference type="GO" id="GO:0005829">
    <property type="term" value="C:cytosol"/>
    <property type="evidence" value="ECO:0007669"/>
    <property type="project" value="TreeGrafter"/>
</dbReference>
<feature type="domain" description="DNA polymerase Y-family little finger" evidence="12">
    <location>
        <begin position="45"/>
        <end position="146"/>
    </location>
</feature>
<dbReference type="PANTHER" id="PTHR11076">
    <property type="entry name" value="DNA REPAIR POLYMERASE UMUC / TRANSFERASE FAMILY MEMBER"/>
    <property type="match status" value="1"/>
</dbReference>
<keyword evidence="8" id="KW-0460">Magnesium</keyword>
<accession>G9YIV1</accession>
<protein>
    <recommendedName>
        <fullName evidence="1">DNA-directed DNA polymerase</fullName>
        <ecNumber evidence="1">2.7.7.7</ecNumber>
    </recommendedName>
</protein>
<evidence type="ECO:0000259" key="12">
    <source>
        <dbReference type="Pfam" id="PF11799"/>
    </source>
</evidence>
<evidence type="ECO:0000256" key="4">
    <source>
        <dbReference type="ARBA" id="ARBA00022695"/>
    </source>
</evidence>
<comment type="caution">
    <text evidence="13">The sequence shown here is derived from an EMBL/GenBank/DDBJ whole genome shotgun (WGS) entry which is preliminary data.</text>
</comment>
<dbReference type="EMBL" id="AGCJ01000071">
    <property type="protein sequence ID" value="EHM39244.1"/>
    <property type="molecule type" value="Genomic_DNA"/>
</dbReference>
<dbReference type="AlphaFoldDB" id="G9YIV1"/>
<keyword evidence="14" id="KW-1185">Reference proteome</keyword>
<keyword evidence="6" id="KW-0479">Metal-binding</keyword>
<evidence type="ECO:0000256" key="6">
    <source>
        <dbReference type="ARBA" id="ARBA00022723"/>
    </source>
</evidence>
<dbReference type="InterPro" id="IPR050116">
    <property type="entry name" value="DNA_polymerase-Y"/>
</dbReference>
<dbReference type="Pfam" id="PF11799">
    <property type="entry name" value="IMS_C"/>
    <property type="match status" value="1"/>
</dbReference>
<dbReference type="Proteomes" id="UP000005481">
    <property type="component" value="Unassembled WGS sequence"/>
</dbReference>
<dbReference type="EC" id="2.7.7.7" evidence="1"/>
<name>G9YIV1_9FIRM</name>
<dbReference type="InterPro" id="IPR017961">
    <property type="entry name" value="DNA_pol_Y-fam_little_finger"/>
</dbReference>
<evidence type="ECO:0000256" key="8">
    <source>
        <dbReference type="ARBA" id="ARBA00022842"/>
    </source>
</evidence>
<dbReference type="Gene3D" id="3.30.1490.100">
    <property type="entry name" value="DNA polymerase, Y-family, little finger domain"/>
    <property type="match status" value="1"/>
</dbReference>
<dbReference type="RefSeq" id="WP_006790562.1">
    <property type="nucleotide sequence ID" value="NZ_JH417604.1"/>
</dbReference>
<keyword evidence="9" id="KW-0239">DNA-directed DNA polymerase</keyword>
<evidence type="ECO:0000313" key="13">
    <source>
        <dbReference type="EMBL" id="EHM39244.1"/>
    </source>
</evidence>
<dbReference type="GO" id="GO:0009432">
    <property type="term" value="P:SOS response"/>
    <property type="evidence" value="ECO:0007669"/>
    <property type="project" value="TreeGrafter"/>
</dbReference>
<keyword evidence="10" id="KW-0234">DNA repair</keyword>
<dbReference type="PANTHER" id="PTHR11076:SF33">
    <property type="entry name" value="DNA POLYMERASE KAPPA"/>
    <property type="match status" value="1"/>
</dbReference>
<dbReference type="GO" id="GO:0006260">
    <property type="term" value="P:DNA replication"/>
    <property type="evidence" value="ECO:0007669"/>
    <property type="project" value="UniProtKB-KW"/>
</dbReference>
<evidence type="ECO:0000256" key="10">
    <source>
        <dbReference type="ARBA" id="ARBA00023204"/>
    </source>
</evidence>
<dbReference type="GO" id="GO:0006281">
    <property type="term" value="P:DNA repair"/>
    <property type="evidence" value="ECO:0007669"/>
    <property type="project" value="UniProtKB-KW"/>
</dbReference>
<organism evidence="13 14">
    <name type="scientific">Anaeroglobus geminatus F0357</name>
    <dbReference type="NCBI Taxonomy" id="861450"/>
    <lineage>
        <taxon>Bacteria</taxon>
        <taxon>Bacillati</taxon>
        <taxon>Bacillota</taxon>
        <taxon>Negativicutes</taxon>
        <taxon>Veillonellales</taxon>
        <taxon>Veillonellaceae</taxon>
        <taxon>Anaeroglobus</taxon>
    </lineage>
</organism>
<dbReference type="GO" id="GO:0046872">
    <property type="term" value="F:metal ion binding"/>
    <property type="evidence" value="ECO:0007669"/>
    <property type="project" value="UniProtKB-KW"/>
</dbReference>
<dbReference type="PATRIC" id="fig|861450.3.peg.1472"/>
<dbReference type="STRING" id="861450.HMPREF0080_01595"/>
<keyword evidence="5" id="KW-0235">DNA replication</keyword>
<dbReference type="SUPFAM" id="SSF100879">
    <property type="entry name" value="Lesion bypass DNA polymerase (Y-family), little finger domain"/>
    <property type="match status" value="1"/>
</dbReference>
<dbReference type="InterPro" id="IPR036775">
    <property type="entry name" value="DNA_pol_Y-fam_lit_finger_sf"/>
</dbReference>
<evidence type="ECO:0000256" key="7">
    <source>
        <dbReference type="ARBA" id="ARBA00022763"/>
    </source>
</evidence>
<dbReference type="eggNOG" id="COG0389">
    <property type="taxonomic scope" value="Bacteria"/>
</dbReference>
<comment type="catalytic activity">
    <reaction evidence="11">
        <text>DNA(n) + a 2'-deoxyribonucleoside 5'-triphosphate = DNA(n+1) + diphosphate</text>
        <dbReference type="Rhea" id="RHEA:22508"/>
        <dbReference type="Rhea" id="RHEA-COMP:17339"/>
        <dbReference type="Rhea" id="RHEA-COMP:17340"/>
        <dbReference type="ChEBI" id="CHEBI:33019"/>
        <dbReference type="ChEBI" id="CHEBI:61560"/>
        <dbReference type="ChEBI" id="CHEBI:173112"/>
        <dbReference type="EC" id="2.7.7.7"/>
    </reaction>
</comment>
<keyword evidence="2" id="KW-0515">Mutator protein</keyword>
<sequence>MKHIGDLAAASPEILQPLVGNQAQRLLDLAHGRDNRPLEVGCKLKTVGSEHTYERDLSAFEEIDTQLRILAGEVAQRLRQNSLMGRTVTLKVRYADFETITRSSTFDSTGAYSEEQLYFSAKKLYAKKVGKRAVRLLGISVSRLQPLAIQEDLFSRDGMSKEKVTAVIDKLQERFGRRAIMKGFFWQTVQSQRKEKE</sequence>
<dbReference type="HOGENOM" id="CLU_1381611_0_0_9"/>
<evidence type="ECO:0000256" key="2">
    <source>
        <dbReference type="ARBA" id="ARBA00022457"/>
    </source>
</evidence>
<dbReference type="FunFam" id="3.30.1490.100:FF:000004">
    <property type="entry name" value="DNA polymerase IV"/>
    <property type="match status" value="1"/>
</dbReference>
<evidence type="ECO:0000256" key="9">
    <source>
        <dbReference type="ARBA" id="ARBA00022932"/>
    </source>
</evidence>
<evidence type="ECO:0000256" key="5">
    <source>
        <dbReference type="ARBA" id="ARBA00022705"/>
    </source>
</evidence>
<dbReference type="GO" id="GO:0042276">
    <property type="term" value="P:error-prone translesion synthesis"/>
    <property type="evidence" value="ECO:0007669"/>
    <property type="project" value="TreeGrafter"/>
</dbReference>
<keyword evidence="3" id="KW-0808">Transferase</keyword>
<proteinExistence type="predicted"/>
<keyword evidence="7" id="KW-0227">DNA damage</keyword>
<evidence type="ECO:0000313" key="14">
    <source>
        <dbReference type="Proteomes" id="UP000005481"/>
    </source>
</evidence>
<evidence type="ECO:0000256" key="3">
    <source>
        <dbReference type="ARBA" id="ARBA00022679"/>
    </source>
</evidence>
<dbReference type="GO" id="GO:0003684">
    <property type="term" value="F:damaged DNA binding"/>
    <property type="evidence" value="ECO:0007669"/>
    <property type="project" value="InterPro"/>
</dbReference>
<reference evidence="13 14" key="1">
    <citation type="submission" date="2011-08" db="EMBL/GenBank/DDBJ databases">
        <authorList>
            <person name="Weinstock G."/>
            <person name="Sodergren E."/>
            <person name="Clifton S."/>
            <person name="Fulton L."/>
            <person name="Fulton B."/>
            <person name="Courtney L."/>
            <person name="Fronick C."/>
            <person name="Harrison M."/>
            <person name="Strong C."/>
            <person name="Farmer C."/>
            <person name="Delahaunty K."/>
            <person name="Markovic C."/>
            <person name="Hall O."/>
            <person name="Minx P."/>
            <person name="Tomlinson C."/>
            <person name="Mitreva M."/>
            <person name="Hou S."/>
            <person name="Chen J."/>
            <person name="Wollam A."/>
            <person name="Pepin K.H."/>
            <person name="Johnson M."/>
            <person name="Bhonagiri V."/>
            <person name="Zhang X."/>
            <person name="Suruliraj S."/>
            <person name="Warren W."/>
            <person name="Chinwalla A."/>
            <person name="Mardis E.R."/>
            <person name="Wilson R.K."/>
        </authorList>
    </citation>
    <scope>NUCLEOTIDE SEQUENCE [LARGE SCALE GENOMIC DNA]</scope>
    <source>
        <strain evidence="13 14">F0357</strain>
    </source>
</reference>
<dbReference type="GO" id="GO:0003887">
    <property type="term" value="F:DNA-directed DNA polymerase activity"/>
    <property type="evidence" value="ECO:0007669"/>
    <property type="project" value="UniProtKB-KW"/>
</dbReference>
<evidence type="ECO:0000256" key="11">
    <source>
        <dbReference type="ARBA" id="ARBA00049244"/>
    </source>
</evidence>
<evidence type="ECO:0000256" key="1">
    <source>
        <dbReference type="ARBA" id="ARBA00012417"/>
    </source>
</evidence>
<gene>
    <name evidence="13" type="ORF">HMPREF0080_01595</name>
</gene>